<dbReference type="Proteomes" id="UP000247781">
    <property type="component" value="Unassembled WGS sequence"/>
</dbReference>
<gene>
    <name evidence="1" type="ORF">C8E89_1427</name>
</gene>
<evidence type="ECO:0000313" key="2">
    <source>
        <dbReference type="Proteomes" id="UP000247781"/>
    </source>
</evidence>
<name>A0A318H5C0_9MYCO</name>
<dbReference type="OrthoDB" id="8215557at2"/>
<dbReference type="AlphaFoldDB" id="A0A318H5C0"/>
<organism evidence="1 2">
    <name type="scientific">Mycolicibacterium moriokaense</name>
    <dbReference type="NCBI Taxonomy" id="39691"/>
    <lineage>
        <taxon>Bacteria</taxon>
        <taxon>Bacillati</taxon>
        <taxon>Actinomycetota</taxon>
        <taxon>Actinomycetes</taxon>
        <taxon>Mycobacteriales</taxon>
        <taxon>Mycobacteriaceae</taxon>
        <taxon>Mycolicibacterium</taxon>
    </lineage>
</organism>
<comment type="caution">
    <text evidence="1">The sequence shown here is derived from an EMBL/GenBank/DDBJ whole genome shotgun (WGS) entry which is preliminary data.</text>
</comment>
<proteinExistence type="predicted"/>
<protein>
    <submittedName>
        <fullName evidence="1">Uncharacterized protein</fullName>
    </submittedName>
</protein>
<sequence>MSLQGAAKVCRDSDVFDLILASAVGCGGMLDSYGTTTDRRRQDAMQGRCYGIFITSYYNDKSEPPERITAALGQVLDITQNLPSRPKVYVTGTYDPLG</sequence>
<accession>A0A318H5C0</accession>
<evidence type="ECO:0000313" key="1">
    <source>
        <dbReference type="EMBL" id="PXW99120.1"/>
    </source>
</evidence>
<reference evidence="1 2" key="2">
    <citation type="submission" date="2018-06" db="EMBL/GenBank/DDBJ databases">
        <title>Sequencing of bacterial isolates from soil warming experiment in Harvard Forest, Massachusetts, USA.</title>
        <authorList>
            <person name="Deangelis K.PhD."/>
        </authorList>
    </citation>
    <scope>NUCLEOTIDE SEQUENCE [LARGE SCALE GENOMIC DNA]</scope>
    <source>
        <strain evidence="1 2">GAS496</strain>
    </source>
</reference>
<dbReference type="RefSeq" id="WP_110320048.1">
    <property type="nucleotide sequence ID" value="NZ_QJJU01000042.1"/>
</dbReference>
<reference evidence="2" key="1">
    <citation type="submission" date="2018-05" db="EMBL/GenBank/DDBJ databases">
        <authorList>
            <person name="Deangelis K."/>
            <person name="Huntemann M."/>
            <person name="Clum A."/>
            <person name="Pillay M."/>
            <person name="Palaniappan K."/>
            <person name="Varghese N."/>
            <person name="Mikhailova N."/>
            <person name="Stamatis D."/>
            <person name="Reddy T."/>
            <person name="Daum C."/>
            <person name="Shapiro N."/>
            <person name="Ivanova N."/>
            <person name="Kyrpides N."/>
            <person name="Woyke T."/>
        </authorList>
    </citation>
    <scope>NUCLEOTIDE SEQUENCE [LARGE SCALE GENOMIC DNA]</scope>
    <source>
        <strain evidence="2">GAS496</strain>
    </source>
</reference>
<keyword evidence="2" id="KW-1185">Reference proteome</keyword>
<dbReference type="EMBL" id="QJJU01000042">
    <property type="protein sequence ID" value="PXW99120.1"/>
    <property type="molecule type" value="Genomic_DNA"/>
</dbReference>